<dbReference type="InterPro" id="IPR017441">
    <property type="entry name" value="Protein_kinase_ATP_BS"/>
</dbReference>
<dbReference type="SUPFAM" id="SSF56112">
    <property type="entry name" value="Protein kinase-like (PK-like)"/>
    <property type="match status" value="1"/>
</dbReference>
<evidence type="ECO:0000256" key="1">
    <source>
        <dbReference type="ARBA" id="ARBA00004162"/>
    </source>
</evidence>
<feature type="transmembrane region" description="Helical" evidence="14">
    <location>
        <begin position="285"/>
        <end position="307"/>
    </location>
</feature>
<keyword evidence="10 14" id="KW-0472">Membrane</keyword>
<evidence type="ECO:0000256" key="10">
    <source>
        <dbReference type="ARBA" id="ARBA00023136"/>
    </source>
</evidence>
<dbReference type="PROSITE" id="PS00108">
    <property type="entry name" value="PROTEIN_KINASE_ST"/>
    <property type="match status" value="1"/>
</dbReference>
<feature type="signal peptide" evidence="15">
    <location>
        <begin position="1"/>
        <end position="28"/>
    </location>
</feature>
<dbReference type="OrthoDB" id="4062651at2759"/>
<dbReference type="AlphaFoldDB" id="A0A5J9T0S4"/>
<keyword evidence="3" id="KW-0808">Transferase</keyword>
<dbReference type="Gramene" id="TVU00114">
    <property type="protein sequence ID" value="TVU00114"/>
    <property type="gene ID" value="EJB05_54482"/>
</dbReference>
<dbReference type="GO" id="GO:0019199">
    <property type="term" value="F:transmembrane receptor protein kinase activity"/>
    <property type="evidence" value="ECO:0007669"/>
    <property type="project" value="InterPro"/>
</dbReference>
<comment type="subcellular location">
    <subcellularLocation>
        <location evidence="1">Cell membrane</location>
        <topology evidence="1">Single-pass membrane protein</topology>
    </subcellularLocation>
</comment>
<dbReference type="GO" id="GO:0045087">
    <property type="term" value="P:innate immune response"/>
    <property type="evidence" value="ECO:0007669"/>
    <property type="project" value="InterPro"/>
</dbReference>
<evidence type="ECO:0000256" key="3">
    <source>
        <dbReference type="ARBA" id="ARBA00022679"/>
    </source>
</evidence>
<evidence type="ECO:0000256" key="9">
    <source>
        <dbReference type="ARBA" id="ARBA00022989"/>
    </source>
</evidence>
<keyword evidence="9 14" id="KW-1133">Transmembrane helix</keyword>
<evidence type="ECO:0000256" key="7">
    <source>
        <dbReference type="ARBA" id="ARBA00022777"/>
    </source>
</evidence>
<evidence type="ECO:0000259" key="16">
    <source>
        <dbReference type="PROSITE" id="PS50011"/>
    </source>
</evidence>
<dbReference type="EMBL" id="RWGY01000634">
    <property type="protein sequence ID" value="TVU00114.1"/>
    <property type="molecule type" value="Genomic_DNA"/>
</dbReference>
<dbReference type="InterPro" id="IPR057097">
    <property type="entry name" value="LysM_RLK3/10"/>
</dbReference>
<comment type="caution">
    <text evidence="18">The sequence shown here is derived from an EMBL/GenBank/DDBJ whole genome shotgun (WGS) entry which is preliminary data.</text>
</comment>
<dbReference type="PROSITE" id="PS00107">
    <property type="entry name" value="PROTEIN_KINASE_ATP"/>
    <property type="match status" value="1"/>
</dbReference>
<evidence type="ECO:0000256" key="8">
    <source>
        <dbReference type="ARBA" id="ARBA00022840"/>
    </source>
</evidence>
<dbReference type="Gene3D" id="1.10.510.10">
    <property type="entry name" value="Transferase(Phosphotransferase) domain 1"/>
    <property type="match status" value="1"/>
</dbReference>
<feature type="region of interest" description="Disordered" evidence="13">
    <location>
        <begin position="330"/>
        <end position="349"/>
    </location>
</feature>
<protein>
    <recommendedName>
        <fullName evidence="16">Protein kinase domain-containing protein</fullName>
    </recommendedName>
</protein>
<dbReference type="InterPro" id="IPR000719">
    <property type="entry name" value="Prot_kinase_dom"/>
</dbReference>
<accession>A0A5J9T0S4</accession>
<dbReference type="PROSITE" id="PS50011">
    <property type="entry name" value="PROTEIN_KINASE_DOM"/>
    <property type="match status" value="1"/>
</dbReference>
<dbReference type="InterPro" id="IPR044812">
    <property type="entry name" value="CERK1/LYK3-like"/>
</dbReference>
<evidence type="ECO:0000256" key="13">
    <source>
        <dbReference type="SAM" id="MobiDB-lite"/>
    </source>
</evidence>
<dbReference type="Pfam" id="PF23577">
    <property type="entry name" value="LysM_RLK"/>
    <property type="match status" value="1"/>
</dbReference>
<evidence type="ECO:0000313" key="18">
    <source>
        <dbReference type="EMBL" id="TVU04847.1"/>
    </source>
</evidence>
<organism evidence="18 19">
    <name type="scientific">Eragrostis curvula</name>
    <name type="common">weeping love grass</name>
    <dbReference type="NCBI Taxonomy" id="38414"/>
    <lineage>
        <taxon>Eukaryota</taxon>
        <taxon>Viridiplantae</taxon>
        <taxon>Streptophyta</taxon>
        <taxon>Embryophyta</taxon>
        <taxon>Tracheophyta</taxon>
        <taxon>Spermatophyta</taxon>
        <taxon>Magnoliopsida</taxon>
        <taxon>Liliopsida</taxon>
        <taxon>Poales</taxon>
        <taxon>Poaceae</taxon>
        <taxon>PACMAD clade</taxon>
        <taxon>Chloridoideae</taxon>
        <taxon>Eragrostideae</taxon>
        <taxon>Eragrostidinae</taxon>
        <taxon>Eragrostis</taxon>
    </lineage>
</organism>
<keyword evidence="4 14" id="KW-0812">Transmembrane</keyword>
<keyword evidence="11" id="KW-1015">Disulfide bond</keyword>
<proteinExistence type="predicted"/>
<dbReference type="Gene3D" id="3.30.200.20">
    <property type="entry name" value="Phosphorylase Kinase, domain 1"/>
    <property type="match status" value="1"/>
</dbReference>
<dbReference type="Proteomes" id="UP000324897">
    <property type="component" value="Unassembled WGS sequence"/>
</dbReference>
<dbReference type="Pfam" id="PF00069">
    <property type="entry name" value="Pkinase"/>
    <property type="match status" value="1"/>
</dbReference>
<evidence type="ECO:0000256" key="12">
    <source>
        <dbReference type="PROSITE-ProRule" id="PRU10141"/>
    </source>
</evidence>
<evidence type="ECO:0000256" key="6">
    <source>
        <dbReference type="ARBA" id="ARBA00022741"/>
    </source>
</evidence>
<dbReference type="FunFam" id="1.10.510.10:FF:000468">
    <property type="entry name" value="PTI1-like tyrosine-protein kinase 3"/>
    <property type="match status" value="1"/>
</dbReference>
<dbReference type="SMART" id="SM00220">
    <property type="entry name" value="S_TKc"/>
    <property type="match status" value="1"/>
</dbReference>
<name>A0A5J9T0S4_9POAL</name>
<feature type="binding site" evidence="12">
    <location>
        <position position="401"/>
    </location>
    <ligand>
        <name>ATP</name>
        <dbReference type="ChEBI" id="CHEBI:30616"/>
    </ligand>
</feature>
<keyword evidence="2" id="KW-1003">Cell membrane</keyword>
<evidence type="ECO:0000256" key="5">
    <source>
        <dbReference type="ARBA" id="ARBA00022729"/>
    </source>
</evidence>
<evidence type="ECO:0000256" key="11">
    <source>
        <dbReference type="ARBA" id="ARBA00023157"/>
    </source>
</evidence>
<evidence type="ECO:0000313" key="17">
    <source>
        <dbReference type="EMBL" id="TVU00114.1"/>
    </source>
</evidence>
<sequence length="660" mass="72082">MDSPRAPLLPRLLLLLLLAAAGWAAAAAAGDGCSSGCDLALGSFYISPNQNVTNIASLFNIPNYRTLADYNRNYPNLDFIPAGASVNVYFRCDCLSLPNDPNSKYLAGSLPWKVSGGQTYSAIADNYNNLTTADWLKTTNSYPENNIPLNATVNVTVNCSCGDPKISKDYGLFMTYPLRGSDTLTAVAANYSFSSPDQMALLRKYNPGMDGVTGRGIVYIPVKGQVLIHVRSACYSFHISQWKLPSSKIIRKGCGMWMSVIPVTNYDVFTYSHLLEPGSKASAGAIAGGVVAGVIALGLGAFLYIMFSRRRKAKSAALLPSSEDSTQLAATSSMDKVTPSTPRADSASTVPGITVDKSVEFSYEELFNATEGFSMSNKIGQGGFGAVYYAELRGEKAAIKKMDMQASQEFLAELKVRLIGYCIENSLFLVYEFIENGNLSQHLRGTGYEPLSWAARVQIALDSARGLEYIHEHTVPVYIHRDIKSANILIDKNCRAKVADFGLTKLTEVGGTSLPTRVVGTFGYMPPEYARYGDVSPKVDVYAFGVVLYELISAKEAIVRSTESASDSKGLVYLFEEALNTPDQKEGLRKLIDPRLEDDYSIDSVHKMTHLARQCTQEDPKLRPTMRSMVVALMTLSSTSEFWDMNSIHEQGLENLMSGR</sequence>
<dbReference type="EMBL" id="RWGY01000051">
    <property type="protein sequence ID" value="TVU04847.1"/>
    <property type="molecule type" value="Genomic_DNA"/>
</dbReference>
<evidence type="ECO:0000256" key="14">
    <source>
        <dbReference type="SAM" id="Phobius"/>
    </source>
</evidence>
<dbReference type="GO" id="GO:0005524">
    <property type="term" value="F:ATP binding"/>
    <property type="evidence" value="ECO:0007669"/>
    <property type="project" value="UniProtKB-UniRule"/>
</dbReference>
<evidence type="ECO:0000256" key="2">
    <source>
        <dbReference type="ARBA" id="ARBA00022475"/>
    </source>
</evidence>
<reference evidence="18 19" key="1">
    <citation type="journal article" date="2019" name="Sci. Rep.">
        <title>A high-quality genome of Eragrostis curvula grass provides insights into Poaceae evolution and supports new strategies to enhance forage quality.</title>
        <authorList>
            <person name="Carballo J."/>
            <person name="Santos B.A.C.M."/>
            <person name="Zappacosta D."/>
            <person name="Garbus I."/>
            <person name="Selva J.P."/>
            <person name="Gallo C.A."/>
            <person name="Diaz A."/>
            <person name="Albertini E."/>
            <person name="Caccamo M."/>
            <person name="Echenique V."/>
        </authorList>
    </citation>
    <scope>NUCLEOTIDE SEQUENCE [LARGE SCALE GENOMIC DNA]</scope>
    <source>
        <strain evidence="19">cv. Victoria</strain>
        <tissue evidence="18">Leaf</tissue>
    </source>
</reference>
<evidence type="ECO:0000256" key="4">
    <source>
        <dbReference type="ARBA" id="ARBA00022692"/>
    </source>
</evidence>
<dbReference type="GO" id="GO:0005886">
    <property type="term" value="C:plasma membrane"/>
    <property type="evidence" value="ECO:0007669"/>
    <property type="project" value="UniProtKB-SubCell"/>
</dbReference>
<keyword evidence="6 12" id="KW-0547">Nucleotide-binding</keyword>
<feature type="chain" id="PRO_5033491064" description="Protein kinase domain-containing protein" evidence="15">
    <location>
        <begin position="29"/>
        <end position="660"/>
    </location>
</feature>
<evidence type="ECO:0000313" key="19">
    <source>
        <dbReference type="Proteomes" id="UP000324897"/>
    </source>
</evidence>
<evidence type="ECO:0000256" key="15">
    <source>
        <dbReference type="SAM" id="SignalP"/>
    </source>
</evidence>
<dbReference type="InterPro" id="IPR011009">
    <property type="entry name" value="Kinase-like_dom_sf"/>
</dbReference>
<dbReference type="InterPro" id="IPR008271">
    <property type="entry name" value="Ser/Thr_kinase_AS"/>
</dbReference>
<gene>
    <name evidence="18" type="ORF">EJB05_47984</name>
    <name evidence="17" type="ORF">EJB05_54482</name>
</gene>
<dbReference type="PANTHER" id="PTHR46204">
    <property type="entry name" value="CHITIN ELICITOR RECEPTOR KINASE 1-RELATED"/>
    <property type="match status" value="1"/>
</dbReference>
<keyword evidence="19" id="KW-1185">Reference proteome</keyword>
<keyword evidence="5 15" id="KW-0732">Signal</keyword>
<dbReference type="Gramene" id="TVU04847">
    <property type="protein sequence ID" value="TVU04847"/>
    <property type="gene ID" value="EJB05_47984"/>
</dbReference>
<keyword evidence="8 12" id="KW-0067">ATP-binding</keyword>
<feature type="domain" description="Protein kinase" evidence="16">
    <location>
        <begin position="373"/>
        <end position="636"/>
    </location>
</feature>
<keyword evidence="7" id="KW-0418">Kinase</keyword>
<dbReference type="PANTHER" id="PTHR46204:SF2">
    <property type="entry name" value="CHITIN ELICITOR RECEPTOR KINASE 1"/>
    <property type="match status" value="1"/>
</dbReference>